<accession>Q0UAM5</accession>
<evidence type="ECO:0000313" key="2">
    <source>
        <dbReference type="Proteomes" id="UP000001055"/>
    </source>
</evidence>
<dbReference type="HOGENOM" id="CLU_1378577_0_0_1"/>
<reference evidence="2" key="1">
    <citation type="journal article" date="2007" name="Plant Cell">
        <title>Dothideomycete-plant interactions illuminated by genome sequencing and EST analysis of the wheat pathogen Stagonospora nodorum.</title>
        <authorList>
            <person name="Hane J.K."/>
            <person name="Lowe R.G."/>
            <person name="Solomon P.S."/>
            <person name="Tan K.C."/>
            <person name="Schoch C.L."/>
            <person name="Spatafora J.W."/>
            <person name="Crous P.W."/>
            <person name="Kodira C."/>
            <person name="Birren B.W."/>
            <person name="Galagan J.E."/>
            <person name="Torriani S.F."/>
            <person name="McDonald B.A."/>
            <person name="Oliver R.P."/>
        </authorList>
    </citation>
    <scope>NUCLEOTIDE SEQUENCE [LARGE SCALE GENOMIC DNA]</scope>
    <source>
        <strain evidence="2">SN15 / ATCC MYA-4574 / FGSC 10173</strain>
    </source>
</reference>
<dbReference type="InParanoid" id="Q0UAM5"/>
<name>Q0UAM5_PHANO</name>
<dbReference type="VEuPathDB" id="FungiDB:JI435_111890"/>
<gene>
    <name evidence="1" type="ORF">SNOG_11189</name>
</gene>
<dbReference type="EMBL" id="CH445342">
    <property type="protein sequence ID" value="EAT81688.2"/>
    <property type="molecule type" value="Genomic_DNA"/>
</dbReference>
<sequence>MSEYAGLYLSSHQVKAEFEAEYMRASEPYFTELANTLRVSPVVAVPNTITFVTRQWFNLRIPPSIRPQQRVMHTHELFFRLSHPGMLYRTDDNWNTIKPIFASHLESISLFFDGTITDACPWYEWVVEVLFAKMKEVGTVNTKQVSIMVKLNDRPEVNMTEHFPSGSDLGELWKLKERVKDGNALYYTWTRVGPEPKQ</sequence>
<evidence type="ECO:0000313" key="1">
    <source>
        <dbReference type="EMBL" id="EAT81688.2"/>
    </source>
</evidence>
<proteinExistence type="predicted"/>
<organism evidence="1 2">
    <name type="scientific">Phaeosphaeria nodorum (strain SN15 / ATCC MYA-4574 / FGSC 10173)</name>
    <name type="common">Glume blotch fungus</name>
    <name type="synonym">Parastagonospora nodorum</name>
    <dbReference type="NCBI Taxonomy" id="321614"/>
    <lineage>
        <taxon>Eukaryota</taxon>
        <taxon>Fungi</taxon>
        <taxon>Dikarya</taxon>
        <taxon>Ascomycota</taxon>
        <taxon>Pezizomycotina</taxon>
        <taxon>Dothideomycetes</taxon>
        <taxon>Pleosporomycetidae</taxon>
        <taxon>Pleosporales</taxon>
        <taxon>Pleosporineae</taxon>
        <taxon>Phaeosphaeriaceae</taxon>
        <taxon>Parastagonospora</taxon>
    </lineage>
</organism>
<dbReference type="RefSeq" id="XP_001801433.1">
    <property type="nucleotide sequence ID" value="XM_001801381.1"/>
</dbReference>
<protein>
    <submittedName>
        <fullName evidence="1">Uncharacterized protein</fullName>
    </submittedName>
</protein>
<dbReference type="AlphaFoldDB" id="Q0UAM5"/>
<dbReference type="GeneID" id="5978341"/>
<dbReference type="KEGG" id="pno:SNOG_11189"/>
<dbReference type="Proteomes" id="UP000001055">
    <property type="component" value="Unassembled WGS sequence"/>
</dbReference>